<keyword evidence="3" id="KW-1185">Reference proteome</keyword>
<dbReference type="Proteomes" id="UP000322225">
    <property type="component" value="Chromosome 6"/>
</dbReference>
<feature type="region of interest" description="Disordered" evidence="1">
    <location>
        <begin position="492"/>
        <end position="542"/>
    </location>
</feature>
<dbReference type="Gene3D" id="3.80.10.10">
    <property type="entry name" value="Ribonuclease Inhibitor"/>
    <property type="match status" value="1"/>
</dbReference>
<reference evidence="2" key="2">
    <citation type="submission" date="2024-01" db="EMBL/GenBank/DDBJ databases">
        <title>Comparative genomics of Cryptococcus and Kwoniella reveals pathogenesis evolution and contrasting modes of karyotype evolution via chromosome fusion or intercentromeric recombination.</title>
        <authorList>
            <person name="Coelho M.A."/>
            <person name="David-Palma M."/>
            <person name="Shea T."/>
            <person name="Bowers K."/>
            <person name="McGinley-Smith S."/>
            <person name="Mohammad A.W."/>
            <person name="Gnirke A."/>
            <person name="Yurkov A.M."/>
            <person name="Nowrousian M."/>
            <person name="Sun S."/>
            <person name="Cuomo C.A."/>
            <person name="Heitman J."/>
        </authorList>
    </citation>
    <scope>NUCLEOTIDE SEQUENCE</scope>
    <source>
        <strain evidence="2">CBS 12478</strain>
    </source>
</reference>
<sequence>MAIPKPPSSSPPPPPLPTLPFEIQRRIIHFRLALDSSYPSYIGEADEPSPSWDVWAGVKGRNSACKRVEERKDVGRTAKGLMGVCKAWKPVVMKYLYAEPHLTHNLPLLSTAITRGDAKWSDINIHQFSLPGRYITTLDLSSISSYLHPTQIRKACLDIFPLIPNLTHLIVPKGRLPFPHEEIGYSAFARHLKCLEGVEVDREVDPRGRDGLVQLLRRLPSLEVLGVLGPGGDVLLLDDESAPILRLSKLHTLKLDGVICGRLMTALIRAELPSLRRLLLTPHYLHIMDQTYALQETHGDKIVSLTYLPSNSWPPRSTLEGQAVNAPAEQTLSLHPNLRHLSFLLQEKDSMDQLDIILRLASSMGHPLKVLTIPKWTDPPSTSSAAADGISATGLFTNHQIHTTTTTDAMTTSHQLLDTLVQRPPPKLKRVNVDGFKWVKAELGKVAMTAGKSGEMRMWAGVLSRNGIELGDMDGGLAPPMSVGGVGGMGTIGSNRRRSSGGAGMARMSLGMGMGMAGGVKSPRDGSGSPPRSSGREDEDGG</sequence>
<proteinExistence type="predicted"/>
<organism evidence="2 3">
    <name type="scientific">Kwoniella shandongensis</name>
    <dbReference type="NCBI Taxonomy" id="1734106"/>
    <lineage>
        <taxon>Eukaryota</taxon>
        <taxon>Fungi</taxon>
        <taxon>Dikarya</taxon>
        <taxon>Basidiomycota</taxon>
        <taxon>Agaricomycotina</taxon>
        <taxon>Tremellomycetes</taxon>
        <taxon>Tremellales</taxon>
        <taxon>Cryptococcaceae</taxon>
        <taxon>Kwoniella</taxon>
    </lineage>
</organism>
<dbReference type="EMBL" id="CP144056">
    <property type="protein sequence ID" value="WWD19025.1"/>
    <property type="molecule type" value="Genomic_DNA"/>
</dbReference>
<gene>
    <name evidence="2" type="ORF">CI109_103483</name>
</gene>
<protein>
    <submittedName>
        <fullName evidence="2">Uncharacterized protein</fullName>
    </submittedName>
</protein>
<accession>A0AAJ8MVI7</accession>
<dbReference type="RefSeq" id="XP_065823372.1">
    <property type="nucleotide sequence ID" value="XM_065967300.1"/>
</dbReference>
<dbReference type="GeneID" id="43589911"/>
<reference evidence="2" key="1">
    <citation type="submission" date="2017-08" db="EMBL/GenBank/DDBJ databases">
        <authorList>
            <person name="Cuomo C."/>
            <person name="Billmyre B."/>
            <person name="Heitman J."/>
        </authorList>
    </citation>
    <scope>NUCLEOTIDE SEQUENCE</scope>
    <source>
        <strain evidence="2">CBS 12478</strain>
    </source>
</reference>
<evidence type="ECO:0000313" key="2">
    <source>
        <dbReference type="EMBL" id="WWD19025.1"/>
    </source>
</evidence>
<evidence type="ECO:0000256" key="1">
    <source>
        <dbReference type="SAM" id="MobiDB-lite"/>
    </source>
</evidence>
<dbReference type="AlphaFoldDB" id="A0AAJ8MVI7"/>
<dbReference type="InterPro" id="IPR032675">
    <property type="entry name" value="LRR_dom_sf"/>
</dbReference>
<name>A0AAJ8MVI7_9TREE</name>
<dbReference type="KEGG" id="ksn:43589911"/>
<evidence type="ECO:0000313" key="3">
    <source>
        <dbReference type="Proteomes" id="UP000322225"/>
    </source>
</evidence>